<organism evidence="1 2">
    <name type="scientific">Araneus ventricosus</name>
    <name type="common">Orbweaver spider</name>
    <name type="synonym">Epeira ventricosa</name>
    <dbReference type="NCBI Taxonomy" id="182803"/>
    <lineage>
        <taxon>Eukaryota</taxon>
        <taxon>Metazoa</taxon>
        <taxon>Ecdysozoa</taxon>
        <taxon>Arthropoda</taxon>
        <taxon>Chelicerata</taxon>
        <taxon>Arachnida</taxon>
        <taxon>Araneae</taxon>
        <taxon>Araneomorphae</taxon>
        <taxon>Entelegynae</taxon>
        <taxon>Araneoidea</taxon>
        <taxon>Araneidae</taxon>
        <taxon>Araneus</taxon>
    </lineage>
</organism>
<dbReference type="EMBL" id="BGPR01045770">
    <property type="protein sequence ID" value="GBO22709.1"/>
    <property type="molecule type" value="Genomic_DNA"/>
</dbReference>
<evidence type="ECO:0000313" key="2">
    <source>
        <dbReference type="Proteomes" id="UP000499080"/>
    </source>
</evidence>
<dbReference type="AlphaFoldDB" id="A0A4Y2VBT2"/>
<protein>
    <submittedName>
        <fullName evidence="1">Uncharacterized protein</fullName>
    </submittedName>
</protein>
<dbReference type="Proteomes" id="UP000499080">
    <property type="component" value="Unassembled WGS sequence"/>
</dbReference>
<sequence>MSSLSGFPLIRFPLGEIYSISAGREKVCFASSSGNDNIFLRIVLHPVALLALMAIKRRHILYWLLASYKSSFCASTLIKCLTRDIMFPGTAIEPFYCGFCHHGKLTKPDTSSACGAQVPLRMPGETLKDPRSILPPSAQKGNPDLQCSYYRLKREERNRTILSMHTYSCVKRLG</sequence>
<comment type="caution">
    <text evidence="1">The sequence shown here is derived from an EMBL/GenBank/DDBJ whole genome shotgun (WGS) entry which is preliminary data.</text>
</comment>
<reference evidence="1 2" key="1">
    <citation type="journal article" date="2019" name="Sci. Rep.">
        <title>Orb-weaving spider Araneus ventricosus genome elucidates the spidroin gene catalogue.</title>
        <authorList>
            <person name="Kono N."/>
            <person name="Nakamura H."/>
            <person name="Ohtoshi R."/>
            <person name="Moran D.A.P."/>
            <person name="Shinohara A."/>
            <person name="Yoshida Y."/>
            <person name="Fujiwara M."/>
            <person name="Mori M."/>
            <person name="Tomita M."/>
            <person name="Arakawa K."/>
        </authorList>
    </citation>
    <scope>NUCLEOTIDE SEQUENCE [LARGE SCALE GENOMIC DNA]</scope>
</reference>
<gene>
    <name evidence="1" type="ORF">AVEN_147547_1</name>
</gene>
<accession>A0A4Y2VBT2</accession>
<keyword evidence="2" id="KW-1185">Reference proteome</keyword>
<name>A0A4Y2VBT2_ARAVE</name>
<evidence type="ECO:0000313" key="1">
    <source>
        <dbReference type="EMBL" id="GBO22709.1"/>
    </source>
</evidence>
<proteinExistence type="predicted"/>